<dbReference type="InterPro" id="IPR014047">
    <property type="entry name" value="Chr_Tranpt_l_chain"/>
</dbReference>
<keyword evidence="5 7" id="KW-1133">Transmembrane helix</keyword>
<dbReference type="OrthoDB" id="8969999at2"/>
<evidence type="ECO:0000256" key="2">
    <source>
        <dbReference type="ARBA" id="ARBA00005262"/>
    </source>
</evidence>
<evidence type="ECO:0000256" key="3">
    <source>
        <dbReference type="ARBA" id="ARBA00022475"/>
    </source>
</evidence>
<dbReference type="GO" id="GO:0015109">
    <property type="term" value="F:chromate transmembrane transporter activity"/>
    <property type="evidence" value="ECO:0007669"/>
    <property type="project" value="InterPro"/>
</dbReference>
<feature type="transmembrane region" description="Helical" evidence="7">
    <location>
        <begin position="187"/>
        <end position="207"/>
    </location>
</feature>
<evidence type="ECO:0000313" key="8">
    <source>
        <dbReference type="EMBL" id="RKF15558.1"/>
    </source>
</evidence>
<feature type="transmembrane region" description="Helical" evidence="7">
    <location>
        <begin position="250"/>
        <end position="275"/>
    </location>
</feature>
<dbReference type="PIRSF" id="PIRSF004810">
    <property type="entry name" value="ChrA"/>
    <property type="match status" value="1"/>
</dbReference>
<dbReference type="Proteomes" id="UP000286482">
    <property type="component" value="Unassembled WGS sequence"/>
</dbReference>
<gene>
    <name evidence="8" type="primary">chrA</name>
    <name evidence="8" type="ORF">DBZ36_14310</name>
</gene>
<organism evidence="8 9">
    <name type="scientific">Alginatibacterium sediminis</name>
    <dbReference type="NCBI Taxonomy" id="2164068"/>
    <lineage>
        <taxon>Bacteria</taxon>
        <taxon>Pseudomonadati</taxon>
        <taxon>Pseudomonadota</taxon>
        <taxon>Gammaproteobacteria</taxon>
        <taxon>Alteromonadales</taxon>
        <taxon>Alteromonadaceae</taxon>
        <taxon>Alginatibacterium</taxon>
    </lineage>
</organism>
<reference evidence="8 9" key="1">
    <citation type="submission" date="2018-09" db="EMBL/GenBank/DDBJ databases">
        <authorList>
            <person name="Wang Z."/>
        </authorList>
    </citation>
    <scope>NUCLEOTIDE SEQUENCE [LARGE SCALE GENOMIC DNA]</scope>
    <source>
        <strain evidence="8 9">ALS 81</strain>
    </source>
</reference>
<evidence type="ECO:0000256" key="7">
    <source>
        <dbReference type="SAM" id="Phobius"/>
    </source>
</evidence>
<proteinExistence type="inferred from homology"/>
<dbReference type="NCBIfam" id="TIGR00937">
    <property type="entry name" value="2A51"/>
    <property type="match status" value="1"/>
</dbReference>
<comment type="caution">
    <text evidence="8">The sequence shown here is derived from an EMBL/GenBank/DDBJ whole genome shotgun (WGS) entry which is preliminary data.</text>
</comment>
<keyword evidence="6 7" id="KW-0472">Membrane</keyword>
<dbReference type="GO" id="GO:0005886">
    <property type="term" value="C:plasma membrane"/>
    <property type="evidence" value="ECO:0007669"/>
    <property type="project" value="UniProtKB-SubCell"/>
</dbReference>
<comment type="similarity">
    <text evidence="2">Belongs to the chromate ion transporter (CHR) (TC 2.A.51) family.</text>
</comment>
<sequence>MWQVFKQFFLLGWTSFGGPAAHLGYFQQVFVQRLAWVDQRQYASMVALSQFLPGPGSSQVGFAIGYQRAGLVGGLAAFMGFTFPSFLIMASLASFSAAYIGHSWVDGIISGLKLLAVVIVADACQKMFQSFCRQTTTIIVAILSALVLIVVPSFWTQVWVLIVAAVGGAIFLGVNKNNEPVQGHISVSHRLSLVLFVVLFVCAFFFNNLNPILTLWNDFFVAGSLVFGGGHVVLPLLQTMAADSLSPDQFLTAYGAAQALPGPMFALASYLGALILPQQLVLGASVATLAIFTPGLLLMYALLPSWQNIANRPRWTGAIAGINASVVGILLAALYQPIFVSAVHGVSDLLWVLIGLLVLVRFKVPVWSLVIGFAVLGIVLSGF</sequence>
<feature type="transmembrane region" description="Helical" evidence="7">
    <location>
        <begin position="131"/>
        <end position="151"/>
    </location>
</feature>
<feature type="transmembrane region" description="Helical" evidence="7">
    <location>
        <begin position="75"/>
        <end position="101"/>
    </location>
</feature>
<evidence type="ECO:0000256" key="6">
    <source>
        <dbReference type="ARBA" id="ARBA00023136"/>
    </source>
</evidence>
<evidence type="ECO:0000256" key="1">
    <source>
        <dbReference type="ARBA" id="ARBA00004651"/>
    </source>
</evidence>
<keyword evidence="4 7" id="KW-0812">Transmembrane</keyword>
<name>A0A420E8B8_9ALTE</name>
<comment type="subcellular location">
    <subcellularLocation>
        <location evidence="1">Cell membrane</location>
        <topology evidence="1">Multi-pass membrane protein</topology>
    </subcellularLocation>
</comment>
<protein>
    <submittedName>
        <fullName evidence="8">Chromate efflux transporter</fullName>
    </submittedName>
</protein>
<dbReference type="AlphaFoldDB" id="A0A420E8B8"/>
<dbReference type="PANTHER" id="PTHR33567">
    <property type="entry name" value="CHROMATE ION TRANSPORTER (EUROFUNG)"/>
    <property type="match status" value="1"/>
</dbReference>
<feature type="transmembrane region" description="Helical" evidence="7">
    <location>
        <begin position="281"/>
        <end position="303"/>
    </location>
</feature>
<accession>A0A420E8B8</accession>
<dbReference type="RefSeq" id="WP_120355644.1">
    <property type="nucleotide sequence ID" value="NZ_RAQO01000008.1"/>
</dbReference>
<evidence type="ECO:0000313" key="9">
    <source>
        <dbReference type="Proteomes" id="UP000286482"/>
    </source>
</evidence>
<dbReference type="Pfam" id="PF02417">
    <property type="entry name" value="Chromate_transp"/>
    <property type="match status" value="2"/>
</dbReference>
<dbReference type="InterPro" id="IPR003370">
    <property type="entry name" value="Chromate_transpt"/>
</dbReference>
<feature type="transmembrane region" description="Helical" evidence="7">
    <location>
        <begin position="315"/>
        <end position="335"/>
    </location>
</feature>
<dbReference type="PANTHER" id="PTHR33567:SF3">
    <property type="entry name" value="CHROMATE ION TRANSPORTER (EUROFUNG)"/>
    <property type="match status" value="1"/>
</dbReference>
<dbReference type="EMBL" id="RAQO01000008">
    <property type="protein sequence ID" value="RKF15558.1"/>
    <property type="molecule type" value="Genomic_DNA"/>
</dbReference>
<keyword evidence="9" id="KW-1185">Reference proteome</keyword>
<feature type="transmembrane region" description="Helical" evidence="7">
    <location>
        <begin position="219"/>
        <end position="238"/>
    </location>
</feature>
<keyword evidence="3" id="KW-1003">Cell membrane</keyword>
<evidence type="ECO:0000256" key="5">
    <source>
        <dbReference type="ARBA" id="ARBA00022989"/>
    </source>
</evidence>
<feature type="transmembrane region" description="Helical" evidence="7">
    <location>
        <begin position="107"/>
        <end position="124"/>
    </location>
</feature>
<evidence type="ECO:0000256" key="4">
    <source>
        <dbReference type="ARBA" id="ARBA00022692"/>
    </source>
</evidence>